<evidence type="ECO:0000259" key="1">
    <source>
        <dbReference type="Pfam" id="PF13173"/>
    </source>
</evidence>
<dbReference type="Pfam" id="PF13173">
    <property type="entry name" value="AAA_14"/>
    <property type="match status" value="1"/>
</dbReference>
<feature type="domain" description="DUF4143" evidence="2">
    <location>
        <begin position="198"/>
        <end position="362"/>
    </location>
</feature>
<dbReference type="SUPFAM" id="SSF52540">
    <property type="entry name" value="P-loop containing nucleoside triphosphate hydrolases"/>
    <property type="match status" value="1"/>
</dbReference>
<dbReference type="RefSeq" id="WP_036416302.1">
    <property type="nucleotide sequence ID" value="NZ_LQOX01000115.1"/>
</dbReference>
<dbReference type="STRING" id="1777.AWC07_10115"/>
<dbReference type="Pfam" id="PF13635">
    <property type="entry name" value="DUF4143"/>
    <property type="match status" value="1"/>
</dbReference>
<dbReference type="PANTHER" id="PTHR43566:SF2">
    <property type="entry name" value="DUF4143 DOMAIN-CONTAINING PROTEIN"/>
    <property type="match status" value="1"/>
</dbReference>
<evidence type="ECO:0000313" key="3">
    <source>
        <dbReference type="EMBL" id="ORV66810.1"/>
    </source>
</evidence>
<protein>
    <submittedName>
        <fullName evidence="3">AAA+ family ATPase</fullName>
    </submittedName>
</protein>
<dbReference type="EMBL" id="LQOX01000115">
    <property type="protein sequence ID" value="ORV66810.1"/>
    <property type="molecule type" value="Genomic_DNA"/>
</dbReference>
<sequence length="420" mass="45687">MFDYRARVVDAELSERLTLIGAVLIDGPKGSGKTETALRQAKSSVRFDTDPNARALLGLNPDELFDQETPILFDEWQRAPEIWDQVRRHVDDLRRRGLYILTGSATPRYERELHSGAGRIGTLRMRPMSLFESGHSTGEVSLAALLRGEDQKAKRTAMTVPGLLERIVIGGWPALLDQSERTARGWLADYLAQIVDIDIPELGTGKRTPDRLRRALASLGRSVGTAIKVTALGADIAGDDQRAPAKETVNSYLDALDRLKLTENSPAWKPHMRSRTELREAPVRYFVDPSLGTAALKVGSRDLLADLEAAGFHFEAMAVRDVRIYSQPLGGAVYSWRESHGRKEVDAIVDTPDGWAAFEVKLTGDQSVIDTAAKGLLDFAANVDALKHGSPSALVVVTATGGGGKRTDGVHVVPISALGP</sequence>
<reference evidence="3 4" key="1">
    <citation type="submission" date="2016-01" db="EMBL/GenBank/DDBJ databases">
        <title>The new phylogeny of the genus Mycobacterium.</title>
        <authorList>
            <person name="Tarcisio F."/>
            <person name="Conor M."/>
            <person name="Antonella G."/>
            <person name="Elisabetta G."/>
            <person name="Giulia F.S."/>
            <person name="Sara T."/>
            <person name="Anna F."/>
            <person name="Clotilde B."/>
            <person name="Roberto B."/>
            <person name="Veronica D.S."/>
            <person name="Fabio R."/>
            <person name="Monica P."/>
            <person name="Olivier J."/>
            <person name="Enrico T."/>
            <person name="Nicola S."/>
        </authorList>
    </citation>
    <scope>NUCLEOTIDE SEQUENCE [LARGE SCALE GENOMIC DNA]</scope>
    <source>
        <strain evidence="3 4">DSM 43505</strain>
    </source>
</reference>
<gene>
    <name evidence="3" type="ORF">AWC07_10115</name>
</gene>
<dbReference type="InterPro" id="IPR025420">
    <property type="entry name" value="DUF4143"/>
</dbReference>
<keyword evidence="4" id="KW-1185">Reference proteome</keyword>
<dbReference type="PANTHER" id="PTHR43566">
    <property type="entry name" value="CONSERVED PROTEIN"/>
    <property type="match status" value="1"/>
</dbReference>
<accession>A0A1X1VCL9</accession>
<dbReference type="InterPro" id="IPR041682">
    <property type="entry name" value="AAA_14"/>
</dbReference>
<feature type="domain" description="AAA" evidence="1">
    <location>
        <begin position="22"/>
        <end position="132"/>
    </location>
</feature>
<dbReference type="Proteomes" id="UP000193738">
    <property type="component" value="Unassembled WGS sequence"/>
</dbReference>
<dbReference type="InterPro" id="IPR027417">
    <property type="entry name" value="P-loop_NTPase"/>
</dbReference>
<dbReference type="AlphaFoldDB" id="A0A1X1VCL9"/>
<evidence type="ECO:0000313" key="4">
    <source>
        <dbReference type="Proteomes" id="UP000193738"/>
    </source>
</evidence>
<proteinExistence type="predicted"/>
<evidence type="ECO:0000259" key="2">
    <source>
        <dbReference type="Pfam" id="PF13635"/>
    </source>
</evidence>
<name>A0A1X1VCL9_MYCGS</name>
<comment type="caution">
    <text evidence="3">The sequence shown here is derived from an EMBL/GenBank/DDBJ whole genome shotgun (WGS) entry which is preliminary data.</text>
</comment>
<organism evidence="3 4">
    <name type="scientific">Mycobacterium gastri</name>
    <dbReference type="NCBI Taxonomy" id="1777"/>
    <lineage>
        <taxon>Bacteria</taxon>
        <taxon>Bacillati</taxon>
        <taxon>Actinomycetota</taxon>
        <taxon>Actinomycetes</taxon>
        <taxon>Mycobacteriales</taxon>
        <taxon>Mycobacteriaceae</taxon>
        <taxon>Mycobacterium</taxon>
    </lineage>
</organism>